<accession>A0A814L262</accession>
<comment type="caution">
    <text evidence="1">The sequence shown here is derived from an EMBL/GenBank/DDBJ whole genome shotgun (WGS) entry which is preliminary data.</text>
</comment>
<gene>
    <name evidence="1" type="ORF">OXX778_LOCUS19187</name>
</gene>
<dbReference type="Proteomes" id="UP000663879">
    <property type="component" value="Unassembled WGS sequence"/>
</dbReference>
<organism evidence="1 2">
    <name type="scientific">Brachionus calyciflorus</name>
    <dbReference type="NCBI Taxonomy" id="104777"/>
    <lineage>
        <taxon>Eukaryota</taxon>
        <taxon>Metazoa</taxon>
        <taxon>Spiralia</taxon>
        <taxon>Gnathifera</taxon>
        <taxon>Rotifera</taxon>
        <taxon>Eurotatoria</taxon>
        <taxon>Monogononta</taxon>
        <taxon>Pseudotrocha</taxon>
        <taxon>Ploima</taxon>
        <taxon>Brachionidae</taxon>
        <taxon>Brachionus</taxon>
    </lineage>
</organism>
<reference evidence="1" key="1">
    <citation type="submission" date="2021-02" db="EMBL/GenBank/DDBJ databases">
        <authorList>
            <person name="Nowell W R."/>
        </authorList>
    </citation>
    <scope>NUCLEOTIDE SEQUENCE</scope>
    <source>
        <strain evidence="1">Ploen Becks lab</strain>
    </source>
</reference>
<protein>
    <submittedName>
        <fullName evidence="1">Uncharacterized protein</fullName>
    </submittedName>
</protein>
<dbReference type="AlphaFoldDB" id="A0A814L262"/>
<name>A0A814L262_9BILA</name>
<sequence>LAKFCCKLKRNKISIDRTNDPSPKP</sequence>
<evidence type="ECO:0000313" key="1">
    <source>
        <dbReference type="EMBL" id="CAF1058909.1"/>
    </source>
</evidence>
<evidence type="ECO:0000313" key="2">
    <source>
        <dbReference type="Proteomes" id="UP000663879"/>
    </source>
</evidence>
<feature type="non-terminal residue" evidence="1">
    <location>
        <position position="1"/>
    </location>
</feature>
<keyword evidence="2" id="KW-1185">Reference proteome</keyword>
<dbReference type="EMBL" id="CAJNOC010005677">
    <property type="protein sequence ID" value="CAF1058909.1"/>
    <property type="molecule type" value="Genomic_DNA"/>
</dbReference>
<proteinExistence type="predicted"/>